<dbReference type="InterPro" id="IPR017452">
    <property type="entry name" value="GPCR_Rhodpsn_7TM"/>
</dbReference>
<dbReference type="EMBL" id="CAJNOJ010000135">
    <property type="protein sequence ID" value="CAF1179448.1"/>
    <property type="molecule type" value="Genomic_DNA"/>
</dbReference>
<evidence type="ECO:0000313" key="11">
    <source>
        <dbReference type="EMBL" id="CAF1179448.1"/>
    </source>
</evidence>
<feature type="transmembrane region" description="Helical" evidence="8">
    <location>
        <begin position="20"/>
        <end position="44"/>
    </location>
</feature>
<evidence type="ECO:0000256" key="2">
    <source>
        <dbReference type="ARBA" id="ARBA00022692"/>
    </source>
</evidence>
<protein>
    <recommendedName>
        <fullName evidence="9">G-protein coupled receptors family 1 profile domain-containing protein</fullName>
    </recommendedName>
</protein>
<evidence type="ECO:0000313" key="10">
    <source>
        <dbReference type="EMBL" id="CAF0842994.1"/>
    </source>
</evidence>
<evidence type="ECO:0000259" key="9">
    <source>
        <dbReference type="PROSITE" id="PS50262"/>
    </source>
</evidence>
<dbReference type="GO" id="GO:0005886">
    <property type="term" value="C:plasma membrane"/>
    <property type="evidence" value="ECO:0007669"/>
    <property type="project" value="TreeGrafter"/>
</dbReference>
<evidence type="ECO:0000256" key="4">
    <source>
        <dbReference type="ARBA" id="ARBA00023040"/>
    </source>
</evidence>
<evidence type="ECO:0000313" key="12">
    <source>
        <dbReference type="Proteomes" id="UP000663828"/>
    </source>
</evidence>
<feature type="transmembrane region" description="Helical" evidence="8">
    <location>
        <begin position="236"/>
        <end position="256"/>
    </location>
</feature>
<name>A0A814UUS5_ADIRI</name>
<evidence type="ECO:0000256" key="8">
    <source>
        <dbReference type="SAM" id="Phobius"/>
    </source>
</evidence>
<dbReference type="Proteomes" id="UP000663852">
    <property type="component" value="Unassembled WGS sequence"/>
</dbReference>
<dbReference type="AlphaFoldDB" id="A0A814UUS5"/>
<keyword evidence="5 8" id="KW-0472">Membrane</keyword>
<feature type="transmembrane region" description="Helical" evidence="8">
    <location>
        <begin position="276"/>
        <end position="299"/>
    </location>
</feature>
<feature type="domain" description="G-protein coupled receptors family 1 profile" evidence="9">
    <location>
        <begin position="36"/>
        <end position="297"/>
    </location>
</feature>
<comment type="subcellular location">
    <subcellularLocation>
        <location evidence="1">Membrane</location>
        <topology evidence="1">Multi-pass membrane protein</topology>
    </subcellularLocation>
</comment>
<keyword evidence="2 8" id="KW-0812">Transmembrane</keyword>
<accession>A0A814UUS5</accession>
<dbReference type="Pfam" id="PF00001">
    <property type="entry name" value="7tm_1"/>
    <property type="match status" value="1"/>
</dbReference>
<dbReference type="Proteomes" id="UP000663828">
    <property type="component" value="Unassembled WGS sequence"/>
</dbReference>
<dbReference type="PANTHER" id="PTHR24243">
    <property type="entry name" value="G-PROTEIN COUPLED RECEPTOR"/>
    <property type="match status" value="1"/>
</dbReference>
<reference evidence="11" key="1">
    <citation type="submission" date="2021-02" db="EMBL/GenBank/DDBJ databases">
        <authorList>
            <person name="Nowell W R."/>
        </authorList>
    </citation>
    <scope>NUCLEOTIDE SEQUENCE</scope>
</reference>
<keyword evidence="7" id="KW-0807">Transducer</keyword>
<keyword evidence="12" id="KW-1185">Reference proteome</keyword>
<evidence type="ECO:0000313" key="13">
    <source>
        <dbReference type="Proteomes" id="UP000663852"/>
    </source>
</evidence>
<dbReference type="InterPro" id="IPR000276">
    <property type="entry name" value="GPCR_Rhodpsn"/>
</dbReference>
<dbReference type="OrthoDB" id="10034987at2759"/>
<feature type="transmembrane region" description="Helical" evidence="8">
    <location>
        <begin position="108"/>
        <end position="127"/>
    </location>
</feature>
<proteinExistence type="predicted"/>
<comment type="caution">
    <text evidence="11">The sequence shown here is derived from an EMBL/GenBank/DDBJ whole genome shotgun (WGS) entry which is preliminary data.</text>
</comment>
<dbReference type="GO" id="GO:0004930">
    <property type="term" value="F:G protein-coupled receptor activity"/>
    <property type="evidence" value="ECO:0007669"/>
    <property type="project" value="UniProtKB-KW"/>
</dbReference>
<keyword evidence="4" id="KW-0297">G-protein coupled receptor</keyword>
<organism evidence="11 13">
    <name type="scientific">Adineta ricciae</name>
    <name type="common">Rotifer</name>
    <dbReference type="NCBI Taxonomy" id="249248"/>
    <lineage>
        <taxon>Eukaryota</taxon>
        <taxon>Metazoa</taxon>
        <taxon>Spiralia</taxon>
        <taxon>Gnathifera</taxon>
        <taxon>Rotifera</taxon>
        <taxon>Eurotatoria</taxon>
        <taxon>Bdelloidea</taxon>
        <taxon>Adinetida</taxon>
        <taxon>Adinetidae</taxon>
        <taxon>Adineta</taxon>
    </lineage>
</organism>
<evidence type="ECO:0000256" key="1">
    <source>
        <dbReference type="ARBA" id="ARBA00004141"/>
    </source>
</evidence>
<evidence type="ECO:0000256" key="5">
    <source>
        <dbReference type="ARBA" id="ARBA00023136"/>
    </source>
</evidence>
<feature type="transmembrane region" description="Helical" evidence="8">
    <location>
        <begin position="148"/>
        <end position="169"/>
    </location>
</feature>
<keyword evidence="3 8" id="KW-1133">Transmembrane helix</keyword>
<feature type="transmembrane region" description="Helical" evidence="8">
    <location>
        <begin position="64"/>
        <end position="88"/>
    </location>
</feature>
<feature type="transmembrane region" description="Helical" evidence="8">
    <location>
        <begin position="189"/>
        <end position="215"/>
    </location>
</feature>
<dbReference type="Gene3D" id="1.20.1070.10">
    <property type="entry name" value="Rhodopsin 7-helix transmembrane proteins"/>
    <property type="match status" value="1"/>
</dbReference>
<evidence type="ECO:0000256" key="7">
    <source>
        <dbReference type="ARBA" id="ARBA00023224"/>
    </source>
</evidence>
<dbReference type="EMBL" id="CAJNOR010000215">
    <property type="protein sequence ID" value="CAF0842994.1"/>
    <property type="molecule type" value="Genomic_DNA"/>
</dbReference>
<dbReference type="PROSITE" id="PS50262">
    <property type="entry name" value="G_PROTEIN_RECEP_F1_2"/>
    <property type="match status" value="1"/>
</dbReference>
<evidence type="ECO:0000256" key="3">
    <source>
        <dbReference type="ARBA" id="ARBA00022989"/>
    </source>
</evidence>
<dbReference type="SUPFAM" id="SSF81321">
    <property type="entry name" value="Family A G protein-coupled receptor-like"/>
    <property type="match status" value="1"/>
</dbReference>
<evidence type="ECO:0000256" key="6">
    <source>
        <dbReference type="ARBA" id="ARBA00023170"/>
    </source>
</evidence>
<dbReference type="PANTHER" id="PTHR24243:SF230">
    <property type="entry name" value="G-PROTEIN COUPLED RECEPTORS FAMILY 1 PROFILE DOMAIN-CONTAINING PROTEIN"/>
    <property type="match status" value="1"/>
</dbReference>
<keyword evidence="6" id="KW-0675">Receptor</keyword>
<sequence>MYSSQTTDQKFNMIARRIMIFFGILMCILGLIGNCLNIFIFTVWYRSRKSPNKFSNFNRSRNSLLYLLVSSFANLIIIIYPLSTRILFDGYQYHINEPQIFIFCKFRYYILHTFYLISLTTICMATFDRYLISSRNAHLRELNSTKKQTIVIIVFICLFIGLHNIPIVFHFNLSFNGECLIFSSAYSYYYLYIVRISLEGLIPILFLSLFGILTFKQLRILEKHNASNHLNSDRQVARMLLLISITIIISSIPNCIEHVYEIVFSYEDRRHSSSFFLFHVISSILFYMNPVMSFYIFYISTPNFRHQLRCFIPHKKTVKYFVKQEDSSKSVPLT</sequence>
<gene>
    <name evidence="11" type="ORF">EDS130_LOCUS24158</name>
    <name evidence="10" type="ORF">XAT740_LOCUS5071</name>
</gene>